<reference evidence="3 4" key="1">
    <citation type="submission" date="2015-01" db="EMBL/GenBank/DDBJ databases">
        <title>Evolution of Trichinella species and genotypes.</title>
        <authorList>
            <person name="Korhonen P.K."/>
            <person name="Edoardo P."/>
            <person name="Giuseppe L.R."/>
            <person name="Gasser R.B."/>
        </authorList>
    </citation>
    <scope>NUCLEOTIDE SEQUENCE [LARGE SCALE GENOMIC DNA]</scope>
    <source>
        <strain evidence="1">ISS141</strain>
        <strain evidence="2">ISS470</strain>
    </source>
</reference>
<dbReference type="AlphaFoldDB" id="A0A0V0Y5C3"/>
<dbReference type="Proteomes" id="UP000054815">
    <property type="component" value="Unassembled WGS sequence"/>
</dbReference>
<dbReference type="EMBL" id="JYDT01000014">
    <property type="protein sequence ID" value="KRY91321.1"/>
    <property type="molecule type" value="Genomic_DNA"/>
</dbReference>
<name>A0A0V0Y5C3_TRIPS</name>
<evidence type="ECO:0000313" key="4">
    <source>
        <dbReference type="Proteomes" id="UP000054995"/>
    </source>
</evidence>
<dbReference type="EMBL" id="JYDU01000056">
    <property type="protein sequence ID" value="KRX95464.1"/>
    <property type="molecule type" value="Genomic_DNA"/>
</dbReference>
<sequence>MHRKLVGRKKLPLSTVGRNPEKFENHWSMPRSTKELHYILLSPIYRKLCRTSRNPSSKYRKWEAMYLDGHIFALKTWLTMQPVLEHPDFKFQIFIDADADGDGLDVTRYFRERNVHQP</sequence>
<gene>
    <name evidence="2" type="ORF">T4D_4659</name>
    <name evidence="1" type="ORF">T4E_3209</name>
</gene>
<dbReference type="OrthoDB" id="10463281at2759"/>
<evidence type="ECO:0000313" key="2">
    <source>
        <dbReference type="EMBL" id="KRY91321.1"/>
    </source>
</evidence>
<keyword evidence="4" id="KW-1185">Reference proteome</keyword>
<protein>
    <submittedName>
        <fullName evidence="1">Uncharacterized protein</fullName>
    </submittedName>
</protein>
<evidence type="ECO:0000313" key="3">
    <source>
        <dbReference type="Proteomes" id="UP000054815"/>
    </source>
</evidence>
<dbReference type="Proteomes" id="UP000054995">
    <property type="component" value="Unassembled WGS sequence"/>
</dbReference>
<comment type="caution">
    <text evidence="1">The sequence shown here is derived from an EMBL/GenBank/DDBJ whole genome shotgun (WGS) entry which is preliminary data.</text>
</comment>
<proteinExistence type="predicted"/>
<organism evidence="1 3">
    <name type="scientific">Trichinella pseudospiralis</name>
    <name type="common">Parasitic roundworm</name>
    <dbReference type="NCBI Taxonomy" id="6337"/>
    <lineage>
        <taxon>Eukaryota</taxon>
        <taxon>Metazoa</taxon>
        <taxon>Ecdysozoa</taxon>
        <taxon>Nematoda</taxon>
        <taxon>Enoplea</taxon>
        <taxon>Dorylaimia</taxon>
        <taxon>Trichinellida</taxon>
        <taxon>Trichinellidae</taxon>
        <taxon>Trichinella</taxon>
    </lineage>
</organism>
<accession>A0A0V0Y5C3</accession>
<evidence type="ECO:0000313" key="1">
    <source>
        <dbReference type="EMBL" id="KRX95464.1"/>
    </source>
</evidence>